<name>A0A7J7X1M4_PIPKU</name>
<dbReference type="SUPFAM" id="SSF57630">
    <property type="entry name" value="GLA-domain"/>
    <property type="match status" value="1"/>
</dbReference>
<evidence type="ECO:0000313" key="6">
    <source>
        <dbReference type="Proteomes" id="UP000558488"/>
    </source>
</evidence>
<feature type="chain" id="PRO_5029551745" evidence="3">
    <location>
        <begin position="18"/>
        <end position="227"/>
    </location>
</feature>
<dbReference type="PROSITE" id="PS00011">
    <property type="entry name" value="GLA_1"/>
    <property type="match status" value="1"/>
</dbReference>
<evidence type="ECO:0000313" key="5">
    <source>
        <dbReference type="EMBL" id="KAF6343514.1"/>
    </source>
</evidence>
<dbReference type="FunFam" id="4.10.740.10:FF:000001">
    <property type="entry name" value="vitamin K-dependent protein S"/>
    <property type="match status" value="1"/>
</dbReference>
<dbReference type="EMBL" id="JACAGB010000009">
    <property type="protein sequence ID" value="KAF6343514.1"/>
    <property type="molecule type" value="Genomic_DNA"/>
</dbReference>
<dbReference type="InterPro" id="IPR000294">
    <property type="entry name" value="GLA_domain"/>
</dbReference>
<dbReference type="Proteomes" id="UP000558488">
    <property type="component" value="Unassembled WGS sequence"/>
</dbReference>
<dbReference type="GO" id="GO:0005886">
    <property type="term" value="C:plasma membrane"/>
    <property type="evidence" value="ECO:0007669"/>
    <property type="project" value="TreeGrafter"/>
</dbReference>
<dbReference type="PROSITE" id="PS50998">
    <property type="entry name" value="GLA_2"/>
    <property type="match status" value="1"/>
</dbReference>
<keyword evidence="2" id="KW-0472">Membrane</keyword>
<dbReference type="PRINTS" id="PR00001">
    <property type="entry name" value="GLABLOOD"/>
</dbReference>
<evidence type="ECO:0000259" key="4">
    <source>
        <dbReference type="PROSITE" id="PS50998"/>
    </source>
</evidence>
<dbReference type="GO" id="GO:0005509">
    <property type="term" value="F:calcium ion binding"/>
    <property type="evidence" value="ECO:0007669"/>
    <property type="project" value="InterPro"/>
</dbReference>
<evidence type="ECO:0000256" key="1">
    <source>
        <dbReference type="ARBA" id="ARBA00023157"/>
    </source>
</evidence>
<feature type="domain" description="Gla" evidence="4">
    <location>
        <begin position="52"/>
        <end position="98"/>
    </location>
</feature>
<dbReference type="PANTHER" id="PTHR24278">
    <property type="entry name" value="COAGULATION FACTOR"/>
    <property type="match status" value="1"/>
</dbReference>
<keyword evidence="2" id="KW-1133">Transmembrane helix</keyword>
<reference evidence="5 6" key="1">
    <citation type="journal article" date="2020" name="Nature">
        <title>Six reference-quality genomes reveal evolution of bat adaptations.</title>
        <authorList>
            <person name="Jebb D."/>
            <person name="Huang Z."/>
            <person name="Pippel M."/>
            <person name="Hughes G.M."/>
            <person name="Lavrichenko K."/>
            <person name="Devanna P."/>
            <person name="Winkler S."/>
            <person name="Jermiin L.S."/>
            <person name="Skirmuntt E.C."/>
            <person name="Katzourakis A."/>
            <person name="Burkitt-Gray L."/>
            <person name="Ray D.A."/>
            <person name="Sullivan K.A.M."/>
            <person name="Roscito J.G."/>
            <person name="Kirilenko B.M."/>
            <person name="Davalos L.M."/>
            <person name="Corthals A.P."/>
            <person name="Power M.L."/>
            <person name="Jones G."/>
            <person name="Ransome R.D."/>
            <person name="Dechmann D.K.N."/>
            <person name="Locatelli A.G."/>
            <person name="Puechmaille S.J."/>
            <person name="Fedrigo O."/>
            <person name="Jarvis E.D."/>
            <person name="Hiller M."/>
            <person name="Vernes S.C."/>
            <person name="Myers E.W."/>
            <person name="Teeling E.C."/>
        </authorList>
    </citation>
    <scope>NUCLEOTIDE SEQUENCE [LARGE SCALE GENOMIC DNA]</scope>
    <source>
        <strain evidence="5">MPipKuh1</strain>
        <tissue evidence="5">Flight muscle</tissue>
    </source>
</reference>
<protein>
    <submittedName>
        <fullName evidence="5">Proline rich and Gla domain 4</fullName>
    </submittedName>
</protein>
<keyword evidence="6" id="KW-1185">Reference proteome</keyword>
<keyword evidence="1" id="KW-1015">Disulfide bond</keyword>
<dbReference type="GO" id="GO:0005615">
    <property type="term" value="C:extracellular space"/>
    <property type="evidence" value="ECO:0007669"/>
    <property type="project" value="TreeGrafter"/>
</dbReference>
<sequence>MFTLLILLSQLPVAAIAIPLCTRGPEEPGHAGEEVFTSKEEASSFIHRHLLYNRFDLELFTPGDLERECVEELCNYEEAREIFVDEDKTLAFWQDYSIKGPTAKSGGNREKIDVLGLLTGLIAAGVFLVIFGLLGYYLCITKCNQQGHPGSSATYVRRGRHTPSIIFRRPEEAVLSPSPPAVEDTGLPSYEQAVALTGKHSISPPPPYPGPAKGFRVFKKSLSLPSH</sequence>
<evidence type="ECO:0000256" key="2">
    <source>
        <dbReference type="SAM" id="Phobius"/>
    </source>
</evidence>
<accession>A0A7J7X1M4</accession>
<gene>
    <name evidence="5" type="ORF">mPipKuh1_014195</name>
</gene>
<feature type="signal peptide" evidence="3">
    <location>
        <begin position="1"/>
        <end position="17"/>
    </location>
</feature>
<organism evidence="5 6">
    <name type="scientific">Pipistrellus kuhlii</name>
    <name type="common">Kuhl's pipistrelle</name>
    <dbReference type="NCBI Taxonomy" id="59472"/>
    <lineage>
        <taxon>Eukaryota</taxon>
        <taxon>Metazoa</taxon>
        <taxon>Chordata</taxon>
        <taxon>Craniata</taxon>
        <taxon>Vertebrata</taxon>
        <taxon>Euteleostomi</taxon>
        <taxon>Mammalia</taxon>
        <taxon>Eutheria</taxon>
        <taxon>Laurasiatheria</taxon>
        <taxon>Chiroptera</taxon>
        <taxon>Yangochiroptera</taxon>
        <taxon>Vespertilionidae</taxon>
        <taxon>Pipistrellus</taxon>
    </lineage>
</organism>
<dbReference type="InterPro" id="IPR050442">
    <property type="entry name" value="Peptidase_S1_coag_factors"/>
</dbReference>
<dbReference type="Pfam" id="PF00594">
    <property type="entry name" value="Gla"/>
    <property type="match status" value="1"/>
</dbReference>
<feature type="transmembrane region" description="Helical" evidence="2">
    <location>
        <begin position="114"/>
        <end position="139"/>
    </location>
</feature>
<keyword evidence="2" id="KW-0812">Transmembrane</keyword>
<dbReference type="AlphaFoldDB" id="A0A7J7X1M4"/>
<dbReference type="InterPro" id="IPR017857">
    <property type="entry name" value="Coagulation_fac-like_Gla_dom"/>
</dbReference>
<proteinExistence type="predicted"/>
<evidence type="ECO:0000256" key="3">
    <source>
        <dbReference type="SAM" id="SignalP"/>
    </source>
</evidence>
<comment type="caution">
    <text evidence="5">The sequence shown here is derived from an EMBL/GenBank/DDBJ whole genome shotgun (WGS) entry which is preliminary data.</text>
</comment>
<dbReference type="OrthoDB" id="9945709at2759"/>
<dbReference type="Gene3D" id="4.10.740.10">
    <property type="entry name" value="Coagulation Factor IX"/>
    <property type="match status" value="1"/>
</dbReference>
<dbReference type="SMART" id="SM00069">
    <property type="entry name" value="GLA"/>
    <property type="match status" value="1"/>
</dbReference>
<keyword evidence="3" id="KW-0732">Signal</keyword>
<dbReference type="PANTHER" id="PTHR24278:SF38">
    <property type="entry name" value="TRANSMEMBRANE GAMMA-CARBOXYGLUTAMIC ACID PROTEIN 4"/>
    <property type="match status" value="1"/>
</dbReference>
<dbReference type="InterPro" id="IPR035972">
    <property type="entry name" value="GLA-like_dom_SF"/>
</dbReference>